<keyword evidence="2" id="KW-1185">Reference proteome</keyword>
<proteinExistence type="predicted"/>
<sequence length="92" mass="10351">MRTMRPRNEHLVQELTSPGSFTNPGRRRCLSSCPAVLKAAARELALINEMDLSTQFLATKAVSSDRSYTQGLVEKYVMYLLQYPFILPVKGS</sequence>
<reference evidence="2" key="1">
    <citation type="journal article" date="2017" name="Cell">
        <title>Insights into land plant evolution garnered from the Marchantia polymorpha genome.</title>
        <authorList>
            <person name="Bowman J.L."/>
            <person name="Kohchi T."/>
            <person name="Yamato K.T."/>
            <person name="Jenkins J."/>
            <person name="Shu S."/>
            <person name="Ishizaki K."/>
            <person name="Yamaoka S."/>
            <person name="Nishihama R."/>
            <person name="Nakamura Y."/>
            <person name="Berger F."/>
            <person name="Adam C."/>
            <person name="Aki S.S."/>
            <person name="Althoff F."/>
            <person name="Araki T."/>
            <person name="Arteaga-Vazquez M.A."/>
            <person name="Balasubrmanian S."/>
            <person name="Barry K."/>
            <person name="Bauer D."/>
            <person name="Boehm C.R."/>
            <person name="Briginshaw L."/>
            <person name="Caballero-Perez J."/>
            <person name="Catarino B."/>
            <person name="Chen F."/>
            <person name="Chiyoda S."/>
            <person name="Chovatia M."/>
            <person name="Davies K.M."/>
            <person name="Delmans M."/>
            <person name="Demura T."/>
            <person name="Dierschke T."/>
            <person name="Dolan L."/>
            <person name="Dorantes-Acosta A.E."/>
            <person name="Eklund D.M."/>
            <person name="Florent S.N."/>
            <person name="Flores-Sandoval E."/>
            <person name="Fujiyama A."/>
            <person name="Fukuzawa H."/>
            <person name="Galik B."/>
            <person name="Grimanelli D."/>
            <person name="Grimwood J."/>
            <person name="Grossniklaus U."/>
            <person name="Hamada T."/>
            <person name="Haseloff J."/>
            <person name="Hetherington A.J."/>
            <person name="Higo A."/>
            <person name="Hirakawa Y."/>
            <person name="Hundley H.N."/>
            <person name="Ikeda Y."/>
            <person name="Inoue K."/>
            <person name="Inoue S.I."/>
            <person name="Ishida S."/>
            <person name="Jia Q."/>
            <person name="Kakita M."/>
            <person name="Kanazawa T."/>
            <person name="Kawai Y."/>
            <person name="Kawashima T."/>
            <person name="Kennedy M."/>
            <person name="Kinose K."/>
            <person name="Kinoshita T."/>
            <person name="Kohara Y."/>
            <person name="Koide E."/>
            <person name="Komatsu K."/>
            <person name="Kopischke S."/>
            <person name="Kubo M."/>
            <person name="Kyozuka J."/>
            <person name="Lagercrantz U."/>
            <person name="Lin S.S."/>
            <person name="Lindquist E."/>
            <person name="Lipzen A.M."/>
            <person name="Lu C.W."/>
            <person name="De Luna E."/>
            <person name="Martienssen R.A."/>
            <person name="Minamino N."/>
            <person name="Mizutani M."/>
            <person name="Mizutani M."/>
            <person name="Mochizuki N."/>
            <person name="Monte I."/>
            <person name="Mosher R."/>
            <person name="Nagasaki H."/>
            <person name="Nakagami H."/>
            <person name="Naramoto S."/>
            <person name="Nishitani K."/>
            <person name="Ohtani M."/>
            <person name="Okamoto T."/>
            <person name="Okumura M."/>
            <person name="Phillips J."/>
            <person name="Pollak B."/>
            <person name="Reinders A."/>
            <person name="Rovekamp M."/>
            <person name="Sano R."/>
            <person name="Sawa S."/>
            <person name="Schmid M.W."/>
            <person name="Shirakawa M."/>
            <person name="Solano R."/>
            <person name="Spunde A."/>
            <person name="Suetsugu N."/>
            <person name="Sugano S."/>
            <person name="Sugiyama A."/>
            <person name="Sun R."/>
            <person name="Suzuki Y."/>
            <person name="Takenaka M."/>
            <person name="Takezawa D."/>
            <person name="Tomogane H."/>
            <person name="Tsuzuki M."/>
            <person name="Ueda T."/>
            <person name="Umeda M."/>
            <person name="Ward J.M."/>
            <person name="Watanabe Y."/>
            <person name="Yazaki K."/>
            <person name="Yokoyama R."/>
            <person name="Yoshitake Y."/>
            <person name="Yotsui I."/>
            <person name="Zachgo S."/>
            <person name="Schmutz J."/>
        </authorList>
    </citation>
    <scope>NUCLEOTIDE SEQUENCE [LARGE SCALE GENOMIC DNA]</scope>
    <source>
        <strain evidence="2">Tak-1</strain>
    </source>
</reference>
<organism evidence="1 2">
    <name type="scientific">Marchantia polymorpha</name>
    <name type="common">Common liverwort</name>
    <name type="synonym">Marchantia aquatica</name>
    <dbReference type="NCBI Taxonomy" id="3197"/>
    <lineage>
        <taxon>Eukaryota</taxon>
        <taxon>Viridiplantae</taxon>
        <taxon>Streptophyta</taxon>
        <taxon>Embryophyta</taxon>
        <taxon>Marchantiophyta</taxon>
        <taxon>Marchantiopsida</taxon>
        <taxon>Marchantiidae</taxon>
        <taxon>Marchantiales</taxon>
        <taxon>Marchantiaceae</taxon>
        <taxon>Marchantia</taxon>
    </lineage>
</organism>
<evidence type="ECO:0000313" key="2">
    <source>
        <dbReference type="Proteomes" id="UP000244005"/>
    </source>
</evidence>
<dbReference type="Gramene" id="Mp2g12270.1">
    <property type="protein sequence ID" value="Mp2g12270.1.cds1"/>
    <property type="gene ID" value="Mp2g12270"/>
</dbReference>
<protein>
    <submittedName>
        <fullName evidence="1">Uncharacterized protein</fullName>
    </submittedName>
</protein>
<dbReference type="Proteomes" id="UP000244005">
    <property type="component" value="Unassembled WGS sequence"/>
</dbReference>
<dbReference type="EMBL" id="KZ772698">
    <property type="protein sequence ID" value="PTQ43282.1"/>
    <property type="molecule type" value="Genomic_DNA"/>
</dbReference>
<dbReference type="AlphaFoldDB" id="A0A2R6XB48"/>
<evidence type="ECO:0000313" key="1">
    <source>
        <dbReference type="EMBL" id="PTQ43282.1"/>
    </source>
</evidence>
<gene>
    <name evidence="1" type="ORF">MARPO_0026s0143</name>
</gene>
<dbReference type="OrthoDB" id="343907at2759"/>
<name>A0A2R6XB48_MARPO</name>
<accession>A0A2R6XB48</accession>